<reference evidence="3" key="1">
    <citation type="journal article" date="2023" name="G3 (Bethesda)">
        <title>Whole genome assembly and annotation of the endangered Caribbean coral Acropora cervicornis.</title>
        <authorList>
            <person name="Selwyn J.D."/>
            <person name="Vollmer S.V."/>
        </authorList>
    </citation>
    <scope>NUCLEOTIDE SEQUENCE</scope>
    <source>
        <strain evidence="3">K2</strain>
    </source>
</reference>
<feature type="compositionally biased region" description="Low complexity" evidence="1">
    <location>
        <begin position="497"/>
        <end position="506"/>
    </location>
</feature>
<evidence type="ECO:0000256" key="1">
    <source>
        <dbReference type="SAM" id="MobiDB-lite"/>
    </source>
</evidence>
<evidence type="ECO:0000313" key="3">
    <source>
        <dbReference type="EMBL" id="KAK2572084.1"/>
    </source>
</evidence>
<feature type="compositionally biased region" description="Low complexity" evidence="1">
    <location>
        <begin position="267"/>
        <end position="280"/>
    </location>
</feature>
<feature type="transmembrane region" description="Helical" evidence="2">
    <location>
        <begin position="1361"/>
        <end position="1381"/>
    </location>
</feature>
<dbReference type="Gene3D" id="1.20.1110.10">
    <property type="entry name" value="Calcium-transporting ATPase, transmembrane domain"/>
    <property type="match status" value="1"/>
</dbReference>
<feature type="transmembrane region" description="Helical" evidence="2">
    <location>
        <begin position="1319"/>
        <end position="1341"/>
    </location>
</feature>
<keyword evidence="2" id="KW-1133">Transmembrane helix</keyword>
<dbReference type="PANTHER" id="PTHR13219">
    <property type="entry name" value="TRANSMEMBRANE PROTEIN 94"/>
    <property type="match status" value="1"/>
</dbReference>
<dbReference type="SUPFAM" id="SSF81660">
    <property type="entry name" value="Metal cation-transporting ATPase, ATP-binding domain N"/>
    <property type="match status" value="1"/>
</dbReference>
<keyword evidence="4" id="KW-1185">Reference proteome</keyword>
<accession>A0AAD9R2R9</accession>
<feature type="compositionally biased region" description="Basic and acidic residues" evidence="1">
    <location>
        <begin position="941"/>
        <end position="951"/>
    </location>
</feature>
<feature type="compositionally biased region" description="Basic and acidic residues" evidence="1">
    <location>
        <begin position="477"/>
        <end position="489"/>
    </location>
</feature>
<feature type="transmembrane region" description="Helical" evidence="2">
    <location>
        <begin position="1177"/>
        <end position="1197"/>
    </location>
</feature>
<feature type="transmembrane region" description="Helical" evidence="2">
    <location>
        <begin position="369"/>
        <end position="390"/>
    </location>
</feature>
<feature type="compositionally biased region" description="Acidic residues" evidence="1">
    <location>
        <begin position="507"/>
        <end position="521"/>
    </location>
</feature>
<dbReference type="EMBL" id="JARQWQ010000005">
    <property type="protein sequence ID" value="KAK2572084.1"/>
    <property type="molecule type" value="Genomic_DNA"/>
</dbReference>
<feature type="transmembrane region" description="Helical" evidence="2">
    <location>
        <begin position="109"/>
        <end position="129"/>
    </location>
</feature>
<keyword evidence="2" id="KW-0472">Membrane</keyword>
<protein>
    <submittedName>
        <fullName evidence="3">Transmembrane protein 94</fullName>
    </submittedName>
</protein>
<gene>
    <name evidence="3" type="ORF">P5673_003530</name>
</gene>
<dbReference type="InterPro" id="IPR039720">
    <property type="entry name" value="TMEM94"/>
</dbReference>
<sequence>MSKQERKLGNAKDTVRISEIRQSWSWRRREGLMESEGEIIDMDTLEVRCDSEETDDNNEAMGLSSQEALKRLLNALSDELAIFKEVNHCTWRQDLWNTLGQNRHLPMSFISLTFLILEFLVLVLSYGLAGPERSSSLPLVEGIIVLMLTAVNLALCVREERLRRTEMVRSVKDQLSNQDVCWSWMPSDYVDPCTPPCPSISLVHAFRDKELVSVPCNLLVRGDVVVLGPGHSAPAQVQQLFMEPPNSGSLLVLEQGEVFYPSVPQNTSTDTGTKATGTDASRPHPREKFLVMETPFQLSLRKILNDSLKRPVSIPGNEMNYIINHLIEKGLLSVILVLSLTVNILRLVLLQNDSGHWSEMLLSLQGYVVLPLLLISFPVIWICLYLYGAARIELLFTALKENEEKADDVGLRQVLSCFWQHLRGETSSLPRTANLLEILGSVTVWCCVDKEGILSLPNPCAQKVFFLKSRKQKLKEELGGKKKERKESEGTWTSDASTVSSSQDGQESSEDEEEDTEVDDDDEVCIDSAGENWKNYLKGHKEVLSLSSDPESQFGIRFDDMRWQNHINSLKPLGLNILLNSCCKSPVQSLRFADHTGLLSLSYNPLALPCYRRCLCLLGKEMGFMERALQLFTKQQYIFAVQSPVNSTFRYSFHSHSFLSISKEKPIPNMVCLVAKEERTGALQLLTQGSADVVLDACSDYWDGTCICPITAFERKRVLEFYQRHSTSASCVAFAYRPVTEIPEENHGDVYLELPSTKEWRPSEADDIESSSEFSEEETEDKINVTNIFNLQNLIELPTDVAVTSLLDKVDVVENVEGYQRILGGQIFIGMVALQFQAKKDVLPLVEDLNNAGIRFVYFSSENELRSRAFAERMGLETGWNCHISLREGGGQLFDDRGSSATISEKNAESLFDTQDDINGATEHDGEERHVGWWGVENDGSPEKESIKPEGTESDSLLENQSEGGALLGSSQISAPEDYWFFTNRAKLPRGIPNIRPHLDGVDNVPLLVPLFTDCSPSAVQEMISIMQDYGEVVCCVGSSFNCANAAIFLQADIGIAVEPLFPQLCLKGLPKDFRSGTPQLGNTRNKLRRQFSDEHSHEDDNELSPLELSAFLNALPCSLAFHRDTSFQFKDLIKEARRICFGLRNCFSFMLSCQLVLSLVMLLSSCVLLPPPLTGLHVVFLSCLTVPLLSLSLIGSPADRDLMTMMTGKNDRSFKDLRHTMCFYFSVCFFPSVCVCCLVLFPLNLYGMCRIIHKQSRGCHVLLGFRNSTEYWNGFGQSHMRALSLAQDVNAFFLVLIFVAMSSSYVHRLHLLWRMSPFVNKSWICAIVVSLVLQLVYFSLSRVGWSHRSQTVNGITDVPFPSLIIVPVWPLVALGVAELFKRRYIKERIRYQRRAKLKFGTKLGMNSPF</sequence>
<organism evidence="3 4">
    <name type="scientific">Acropora cervicornis</name>
    <name type="common">Staghorn coral</name>
    <dbReference type="NCBI Taxonomy" id="6130"/>
    <lineage>
        <taxon>Eukaryota</taxon>
        <taxon>Metazoa</taxon>
        <taxon>Cnidaria</taxon>
        <taxon>Anthozoa</taxon>
        <taxon>Hexacorallia</taxon>
        <taxon>Scleractinia</taxon>
        <taxon>Astrocoeniina</taxon>
        <taxon>Acroporidae</taxon>
        <taxon>Acropora</taxon>
    </lineage>
</organism>
<feature type="compositionally biased region" description="Basic and acidic residues" evidence="1">
    <location>
        <begin position="922"/>
        <end position="931"/>
    </location>
</feature>
<dbReference type="Gene3D" id="3.40.50.1000">
    <property type="entry name" value="HAD superfamily/HAD-like"/>
    <property type="match status" value="1"/>
</dbReference>
<feature type="transmembrane region" description="Helical" evidence="2">
    <location>
        <begin position="1290"/>
        <end position="1307"/>
    </location>
</feature>
<evidence type="ECO:0000256" key="2">
    <source>
        <dbReference type="SAM" id="Phobius"/>
    </source>
</evidence>
<dbReference type="SUPFAM" id="SSF81665">
    <property type="entry name" value="Calcium ATPase, transmembrane domain M"/>
    <property type="match status" value="1"/>
</dbReference>
<keyword evidence="2 3" id="KW-0812">Transmembrane</keyword>
<proteinExistence type="predicted"/>
<feature type="transmembrane region" description="Helical" evidence="2">
    <location>
        <begin position="135"/>
        <end position="157"/>
    </location>
</feature>
<evidence type="ECO:0000313" key="4">
    <source>
        <dbReference type="Proteomes" id="UP001249851"/>
    </source>
</evidence>
<dbReference type="InterPro" id="IPR023299">
    <property type="entry name" value="ATPase_P-typ_cyto_dom_N"/>
</dbReference>
<feature type="region of interest" description="Disordered" evidence="1">
    <location>
        <begin position="263"/>
        <end position="283"/>
    </location>
</feature>
<dbReference type="InterPro" id="IPR023298">
    <property type="entry name" value="ATPase_P-typ_TM_dom_sf"/>
</dbReference>
<reference evidence="3" key="2">
    <citation type="journal article" date="2023" name="Science">
        <title>Genomic signatures of disease resistance in endangered staghorn corals.</title>
        <authorList>
            <person name="Vollmer S.V."/>
            <person name="Selwyn J.D."/>
            <person name="Despard B.A."/>
            <person name="Roesel C.L."/>
        </authorList>
    </citation>
    <scope>NUCLEOTIDE SEQUENCE</scope>
    <source>
        <strain evidence="3">K2</strain>
    </source>
</reference>
<dbReference type="PANTHER" id="PTHR13219:SF6">
    <property type="entry name" value="TRANSMEMBRANE PROTEIN 94"/>
    <property type="match status" value="1"/>
</dbReference>
<name>A0AAD9R2R9_ACRCE</name>
<dbReference type="Proteomes" id="UP001249851">
    <property type="component" value="Unassembled WGS sequence"/>
</dbReference>
<feature type="transmembrane region" description="Helical" evidence="2">
    <location>
        <begin position="1223"/>
        <end position="1242"/>
    </location>
</feature>
<feature type="region of interest" description="Disordered" evidence="1">
    <location>
        <begin position="477"/>
        <end position="521"/>
    </location>
</feature>
<dbReference type="InterPro" id="IPR023214">
    <property type="entry name" value="HAD_sf"/>
</dbReference>
<feature type="transmembrane region" description="Helical" evidence="2">
    <location>
        <begin position="330"/>
        <end position="349"/>
    </location>
</feature>
<comment type="caution">
    <text evidence="3">The sequence shown here is derived from an EMBL/GenBank/DDBJ whole genome shotgun (WGS) entry which is preliminary data.</text>
</comment>
<feature type="region of interest" description="Disordered" evidence="1">
    <location>
        <begin position="920"/>
        <end position="958"/>
    </location>
</feature>
<dbReference type="Gene3D" id="3.40.1110.10">
    <property type="entry name" value="Calcium-transporting ATPase, cytoplasmic domain N"/>
    <property type="match status" value="1"/>
</dbReference>
<feature type="transmembrane region" description="Helical" evidence="2">
    <location>
        <begin position="1148"/>
        <end position="1171"/>
    </location>
</feature>
<dbReference type="GO" id="GO:0000166">
    <property type="term" value="F:nucleotide binding"/>
    <property type="evidence" value="ECO:0007669"/>
    <property type="project" value="InterPro"/>
</dbReference>